<feature type="domain" description="ABC transporter" evidence="6">
    <location>
        <begin position="338"/>
        <end position="573"/>
    </location>
</feature>
<dbReference type="PROSITE" id="PS50893">
    <property type="entry name" value="ABC_TRANSPORTER_2"/>
    <property type="match status" value="1"/>
</dbReference>
<dbReference type="InterPro" id="IPR017871">
    <property type="entry name" value="ABC_transporter-like_CS"/>
</dbReference>
<dbReference type="PANTHER" id="PTHR43394">
    <property type="entry name" value="ATP-DEPENDENT PERMEASE MDL1, MITOCHONDRIAL"/>
    <property type="match status" value="1"/>
</dbReference>
<gene>
    <name evidence="8" type="ORF">ACFQSB_38345</name>
</gene>
<feature type="transmembrane region" description="Helical" evidence="5">
    <location>
        <begin position="254"/>
        <end position="276"/>
    </location>
</feature>
<proteinExistence type="predicted"/>
<dbReference type="InterPro" id="IPR036640">
    <property type="entry name" value="ABC1_TM_sf"/>
</dbReference>
<dbReference type="CDD" id="cd07346">
    <property type="entry name" value="ABC_6TM_exporters"/>
    <property type="match status" value="1"/>
</dbReference>
<keyword evidence="8" id="KW-0067">ATP-binding</keyword>
<feature type="transmembrane region" description="Helical" evidence="5">
    <location>
        <begin position="66"/>
        <end position="88"/>
    </location>
</feature>
<evidence type="ECO:0000256" key="3">
    <source>
        <dbReference type="ARBA" id="ARBA00022989"/>
    </source>
</evidence>
<dbReference type="Proteomes" id="UP001596496">
    <property type="component" value="Unassembled WGS sequence"/>
</dbReference>
<dbReference type="Gene3D" id="1.20.1560.10">
    <property type="entry name" value="ABC transporter type 1, transmembrane domain"/>
    <property type="match status" value="1"/>
</dbReference>
<dbReference type="Pfam" id="PF00664">
    <property type="entry name" value="ABC_membrane"/>
    <property type="match status" value="1"/>
</dbReference>
<dbReference type="GO" id="GO:0005524">
    <property type="term" value="F:ATP binding"/>
    <property type="evidence" value="ECO:0007669"/>
    <property type="project" value="UniProtKB-KW"/>
</dbReference>
<keyword evidence="9" id="KW-1185">Reference proteome</keyword>
<name>A0ABW2PI86_9ACTN</name>
<dbReference type="InterPro" id="IPR011527">
    <property type="entry name" value="ABC1_TM_dom"/>
</dbReference>
<evidence type="ECO:0000313" key="8">
    <source>
        <dbReference type="EMBL" id="MFC7388120.1"/>
    </source>
</evidence>
<evidence type="ECO:0000313" key="9">
    <source>
        <dbReference type="Proteomes" id="UP001596496"/>
    </source>
</evidence>
<dbReference type="Gene3D" id="3.40.50.300">
    <property type="entry name" value="P-loop containing nucleotide triphosphate hydrolases"/>
    <property type="match status" value="1"/>
</dbReference>
<dbReference type="InterPro" id="IPR003439">
    <property type="entry name" value="ABC_transporter-like_ATP-bd"/>
</dbReference>
<dbReference type="RefSeq" id="WP_380832112.1">
    <property type="nucleotide sequence ID" value="NZ_JBHTCG010000052.1"/>
</dbReference>
<evidence type="ECO:0000259" key="7">
    <source>
        <dbReference type="PROSITE" id="PS50929"/>
    </source>
</evidence>
<dbReference type="Pfam" id="PF00005">
    <property type="entry name" value="ABC_tran"/>
    <property type="match status" value="1"/>
</dbReference>
<comment type="subcellular location">
    <subcellularLocation>
        <location evidence="1">Cell membrane</location>
        <topology evidence="1">Multi-pass membrane protein</topology>
    </subcellularLocation>
</comment>
<reference evidence="9" key="1">
    <citation type="journal article" date="2019" name="Int. J. Syst. Evol. Microbiol.">
        <title>The Global Catalogue of Microorganisms (GCM) 10K type strain sequencing project: providing services to taxonomists for standard genome sequencing and annotation.</title>
        <authorList>
            <consortium name="The Broad Institute Genomics Platform"/>
            <consortium name="The Broad Institute Genome Sequencing Center for Infectious Disease"/>
            <person name="Wu L."/>
            <person name="Ma J."/>
        </authorList>
    </citation>
    <scope>NUCLEOTIDE SEQUENCE [LARGE SCALE GENOMIC DNA]</scope>
    <source>
        <strain evidence="9">CECT 7649</strain>
    </source>
</reference>
<feature type="transmembrane region" description="Helical" evidence="5">
    <location>
        <begin position="29"/>
        <end position="54"/>
    </location>
</feature>
<feature type="transmembrane region" description="Helical" evidence="5">
    <location>
        <begin position="168"/>
        <end position="187"/>
    </location>
</feature>
<feature type="transmembrane region" description="Helical" evidence="5">
    <location>
        <begin position="282"/>
        <end position="305"/>
    </location>
</feature>
<dbReference type="SUPFAM" id="SSF90123">
    <property type="entry name" value="ABC transporter transmembrane region"/>
    <property type="match status" value="1"/>
</dbReference>
<accession>A0ABW2PI86</accession>
<evidence type="ECO:0000256" key="5">
    <source>
        <dbReference type="SAM" id="Phobius"/>
    </source>
</evidence>
<dbReference type="PANTHER" id="PTHR43394:SF1">
    <property type="entry name" value="ATP-BINDING CASSETTE SUB-FAMILY B MEMBER 10, MITOCHONDRIAL"/>
    <property type="match status" value="1"/>
</dbReference>
<dbReference type="InterPro" id="IPR039421">
    <property type="entry name" value="Type_1_exporter"/>
</dbReference>
<dbReference type="PROSITE" id="PS00211">
    <property type="entry name" value="ABC_TRANSPORTER_1"/>
    <property type="match status" value="1"/>
</dbReference>
<protein>
    <submittedName>
        <fullName evidence="8">ABC transporter ATP-binding protein</fullName>
    </submittedName>
</protein>
<sequence length="573" mass="58563">MTGGSSRVRTGAPGRAVLLRAIRGQRRDLALGSVLGAGHQAGEALVPVLIGVVIDQAVAGGDAGALLGWLAVLAVVYVGLSFGFRFGARAGERAAERSAHALRVELVRRVLDPRGGAENGRLPGTLATIATEDAKRVGAVAMAVMIGISALTGLLVGAVVLLRISVPLGLTVLAGTPVLLWLGHLLGKPLERRSEAEQERAAHASGVATDLVTGLRVLKGIGAESAAVARYRRTSRDSLAATLRAARAEALQNGMVLTLTGCLIAVVALTGGRLALQGDISLGQLVSAVGLALFLLGPLEVFSYVNADLAQGRASAARIAEVLSAPPRVTSGGARPARPVRGAVRLRGVSHGGLRQVDLDVAPGEVLGVAATDPADAAALLRCLGRRSDPDSGVVELDGVPLNELDPADLRMAVLVADHDAELFEGTLHDNVGAAAPGDAGSGRIARALAAAGADEIVRALPLGGDTAVGERGSSLSGGQRQRVALARALAAERPVLVLHDPTTAVDAVTEARVAAGVREFRRGRTTILVTTSPALLAVTDRVILLDDGQVTDSAPHAELVRRHAAYRTAVLA</sequence>
<dbReference type="InterPro" id="IPR027417">
    <property type="entry name" value="P-loop_NTPase"/>
</dbReference>
<evidence type="ECO:0000259" key="6">
    <source>
        <dbReference type="PROSITE" id="PS50893"/>
    </source>
</evidence>
<comment type="caution">
    <text evidence="8">The sequence shown here is derived from an EMBL/GenBank/DDBJ whole genome shotgun (WGS) entry which is preliminary data.</text>
</comment>
<dbReference type="SUPFAM" id="SSF52540">
    <property type="entry name" value="P-loop containing nucleoside triphosphate hydrolases"/>
    <property type="match status" value="1"/>
</dbReference>
<keyword evidence="2 5" id="KW-0812">Transmembrane</keyword>
<keyword evidence="8" id="KW-0547">Nucleotide-binding</keyword>
<evidence type="ECO:0000256" key="4">
    <source>
        <dbReference type="ARBA" id="ARBA00023136"/>
    </source>
</evidence>
<keyword evidence="3 5" id="KW-1133">Transmembrane helix</keyword>
<evidence type="ECO:0000256" key="2">
    <source>
        <dbReference type="ARBA" id="ARBA00022692"/>
    </source>
</evidence>
<dbReference type="EMBL" id="JBHTCG010000052">
    <property type="protein sequence ID" value="MFC7388120.1"/>
    <property type="molecule type" value="Genomic_DNA"/>
</dbReference>
<feature type="transmembrane region" description="Helical" evidence="5">
    <location>
        <begin position="139"/>
        <end position="162"/>
    </location>
</feature>
<dbReference type="PROSITE" id="PS50929">
    <property type="entry name" value="ABC_TM1F"/>
    <property type="match status" value="1"/>
</dbReference>
<feature type="domain" description="ABC transmembrane type-1" evidence="7">
    <location>
        <begin position="30"/>
        <end position="311"/>
    </location>
</feature>
<keyword evidence="4 5" id="KW-0472">Membrane</keyword>
<evidence type="ECO:0000256" key="1">
    <source>
        <dbReference type="ARBA" id="ARBA00004651"/>
    </source>
</evidence>
<organism evidence="8 9">
    <name type="scientific">Sphaerisporangium rhizosphaerae</name>
    <dbReference type="NCBI Taxonomy" id="2269375"/>
    <lineage>
        <taxon>Bacteria</taxon>
        <taxon>Bacillati</taxon>
        <taxon>Actinomycetota</taxon>
        <taxon>Actinomycetes</taxon>
        <taxon>Streptosporangiales</taxon>
        <taxon>Streptosporangiaceae</taxon>
        <taxon>Sphaerisporangium</taxon>
    </lineage>
</organism>